<keyword evidence="3" id="KW-0812">Transmembrane</keyword>
<dbReference type="PANTHER" id="PTHR45138">
    <property type="entry name" value="REGULATORY COMPONENTS OF SENSORY TRANSDUCTION SYSTEM"/>
    <property type="match status" value="1"/>
</dbReference>
<proteinExistence type="predicted"/>
<feature type="domain" description="GGDEF" evidence="6">
    <location>
        <begin position="369"/>
        <end position="504"/>
    </location>
</feature>
<evidence type="ECO:0000256" key="1">
    <source>
        <dbReference type="ARBA" id="ARBA00004651"/>
    </source>
</evidence>
<accession>A0A246BRL0</accession>
<evidence type="ECO:0000259" key="6">
    <source>
        <dbReference type="PROSITE" id="PS50887"/>
    </source>
</evidence>
<dbReference type="InterPro" id="IPR000160">
    <property type="entry name" value="GGDEF_dom"/>
</dbReference>
<comment type="subcellular location">
    <subcellularLocation>
        <location evidence="1">Cell membrane</location>
        <topology evidence="1">Multi-pass membrane protein</topology>
    </subcellularLocation>
</comment>
<dbReference type="GO" id="GO:0043709">
    <property type="term" value="P:cell adhesion involved in single-species biofilm formation"/>
    <property type="evidence" value="ECO:0007669"/>
    <property type="project" value="TreeGrafter"/>
</dbReference>
<dbReference type="InterPro" id="IPR029151">
    <property type="entry name" value="Sensor-like_sf"/>
</dbReference>
<dbReference type="InterPro" id="IPR029787">
    <property type="entry name" value="Nucleotide_cyclase"/>
</dbReference>
<keyword evidence="8" id="KW-1185">Reference proteome</keyword>
<dbReference type="EMBL" id="NHMK01000008">
    <property type="protein sequence ID" value="OWL98305.1"/>
    <property type="molecule type" value="Genomic_DNA"/>
</dbReference>
<dbReference type="Pfam" id="PF00990">
    <property type="entry name" value="GGDEF"/>
    <property type="match status" value="1"/>
</dbReference>
<reference evidence="7 8" key="1">
    <citation type="submission" date="2017-05" db="EMBL/GenBank/DDBJ databases">
        <title>De novo genome assembly of Deniococcus indicus strain DR1.</title>
        <authorList>
            <person name="Chauhan D."/>
            <person name="Yennamalli R.M."/>
            <person name="Priyadarshini R."/>
        </authorList>
    </citation>
    <scope>NUCLEOTIDE SEQUENCE [LARGE SCALE GENOMIC DNA]</scope>
    <source>
        <strain evidence="7 8">DR1</strain>
    </source>
</reference>
<organism evidence="7 8">
    <name type="scientific">Deinococcus indicus</name>
    <dbReference type="NCBI Taxonomy" id="223556"/>
    <lineage>
        <taxon>Bacteria</taxon>
        <taxon>Thermotogati</taxon>
        <taxon>Deinococcota</taxon>
        <taxon>Deinococci</taxon>
        <taxon>Deinococcales</taxon>
        <taxon>Deinococcaceae</taxon>
        <taxon>Deinococcus</taxon>
    </lineage>
</organism>
<dbReference type="GO" id="GO:1902201">
    <property type="term" value="P:negative regulation of bacterial-type flagellum-dependent cell motility"/>
    <property type="evidence" value="ECO:0007669"/>
    <property type="project" value="TreeGrafter"/>
</dbReference>
<dbReference type="Gene3D" id="3.30.70.270">
    <property type="match status" value="1"/>
</dbReference>
<name>A0A246BRL0_9DEIO</name>
<dbReference type="CDD" id="cd01949">
    <property type="entry name" value="GGDEF"/>
    <property type="match status" value="1"/>
</dbReference>
<protein>
    <recommendedName>
        <fullName evidence="6">GGDEF domain-containing protein</fullName>
    </recommendedName>
</protein>
<dbReference type="AlphaFoldDB" id="A0A246BRL0"/>
<comment type="caution">
    <text evidence="7">The sequence shown here is derived from an EMBL/GenBank/DDBJ whole genome shotgun (WGS) entry which is preliminary data.</text>
</comment>
<dbReference type="Gene3D" id="3.30.450.20">
    <property type="entry name" value="PAS domain"/>
    <property type="match status" value="2"/>
</dbReference>
<keyword evidence="4" id="KW-1133">Transmembrane helix</keyword>
<dbReference type="SUPFAM" id="SSF55073">
    <property type="entry name" value="Nucleotide cyclase"/>
    <property type="match status" value="1"/>
</dbReference>
<dbReference type="InterPro" id="IPR033479">
    <property type="entry name" value="dCache_1"/>
</dbReference>
<dbReference type="OrthoDB" id="9804955at2"/>
<evidence type="ECO:0000256" key="2">
    <source>
        <dbReference type="ARBA" id="ARBA00022475"/>
    </source>
</evidence>
<dbReference type="CDD" id="cd12913">
    <property type="entry name" value="PDC1_MCP_like"/>
    <property type="match status" value="1"/>
</dbReference>
<dbReference type="SMART" id="SM00267">
    <property type="entry name" value="GGDEF"/>
    <property type="match status" value="1"/>
</dbReference>
<sequence>MALWSDRQGSEQTVKSQAQGSLEQLARVASENVAGYLQFASQIVQINRANMVSGLLSADDAAGQLLNFQALLTSVPQLNGVLVGHSDGRFVFLRRDGPDSLGRFSRVIEVRPERRVLTSTYDARGVLTGQSAQPDPYDPRERPWYRQAQAAAGQVIWTDPYVFASSGQPGVTVASALSTPGGAVVIGADVQLRQLAEFLQGVQISPNGRAFVTDERGHAIATSRAWPGAAGTGSIPLLRDVADPALRALLDREARPALAPGTHWYDVSGQQFAAVIRPVEVQPGVTWMVGVYAPTTDFTSGLSGNRRPLVFVLLVSLVGSLLAWPVVLRATRPLVELQRQATTDYLTGLPNRASFVAQLEESLREPGQGALGLAVFDLDGFKAVNDTFGHHAGDEVLHAVGARMLAALRAGDTLGRLGGDEFALLVQATSREEVRLRVEGVLEAVARRPVVVDGVAHALASTAGLAFLDLHEGALSSDQWLARADTALIRGKRRGKGRVWVEGEVTMPTLFR</sequence>
<evidence type="ECO:0000313" key="7">
    <source>
        <dbReference type="EMBL" id="OWL98305.1"/>
    </source>
</evidence>
<dbReference type="Proteomes" id="UP000197208">
    <property type="component" value="Unassembled WGS sequence"/>
</dbReference>
<evidence type="ECO:0000256" key="3">
    <source>
        <dbReference type="ARBA" id="ARBA00022692"/>
    </source>
</evidence>
<keyword evidence="2" id="KW-1003">Cell membrane</keyword>
<dbReference type="SUPFAM" id="SSF103190">
    <property type="entry name" value="Sensory domain-like"/>
    <property type="match status" value="1"/>
</dbReference>
<dbReference type="GO" id="GO:0052621">
    <property type="term" value="F:diguanylate cyclase activity"/>
    <property type="evidence" value="ECO:0007669"/>
    <property type="project" value="TreeGrafter"/>
</dbReference>
<dbReference type="PROSITE" id="PS50887">
    <property type="entry name" value="GGDEF"/>
    <property type="match status" value="1"/>
</dbReference>
<gene>
    <name evidence="7" type="ORF">CBQ26_02360</name>
</gene>
<dbReference type="Pfam" id="PF02743">
    <property type="entry name" value="dCache_1"/>
    <property type="match status" value="1"/>
</dbReference>
<evidence type="ECO:0000256" key="5">
    <source>
        <dbReference type="ARBA" id="ARBA00023136"/>
    </source>
</evidence>
<dbReference type="GO" id="GO:0005886">
    <property type="term" value="C:plasma membrane"/>
    <property type="evidence" value="ECO:0007669"/>
    <property type="project" value="UniProtKB-SubCell"/>
</dbReference>
<dbReference type="RefSeq" id="WP_088247003.1">
    <property type="nucleotide sequence ID" value="NZ_NHMK01000008.1"/>
</dbReference>
<evidence type="ECO:0000313" key="8">
    <source>
        <dbReference type="Proteomes" id="UP000197208"/>
    </source>
</evidence>
<dbReference type="NCBIfam" id="TIGR00254">
    <property type="entry name" value="GGDEF"/>
    <property type="match status" value="1"/>
</dbReference>
<evidence type="ECO:0000256" key="4">
    <source>
        <dbReference type="ARBA" id="ARBA00022989"/>
    </source>
</evidence>
<keyword evidence="5" id="KW-0472">Membrane</keyword>
<dbReference type="PANTHER" id="PTHR45138:SF24">
    <property type="entry name" value="DIGUANYLATE CYCLASE DGCC-RELATED"/>
    <property type="match status" value="1"/>
</dbReference>
<dbReference type="InterPro" id="IPR050469">
    <property type="entry name" value="Diguanylate_Cyclase"/>
</dbReference>
<dbReference type="InterPro" id="IPR043128">
    <property type="entry name" value="Rev_trsase/Diguanyl_cyclase"/>
</dbReference>